<evidence type="ECO:0000313" key="1">
    <source>
        <dbReference type="EMBL" id="KAF8796778.1"/>
    </source>
</evidence>
<name>A0A8T0G2V2_ARGBR</name>
<accession>A0A8T0G2V2</accession>
<dbReference type="EMBL" id="JABXBU010000001">
    <property type="protein sequence ID" value="KAF8796778.1"/>
    <property type="molecule type" value="Genomic_DNA"/>
</dbReference>
<dbReference type="AlphaFoldDB" id="A0A8T0G2V2"/>
<dbReference type="Proteomes" id="UP000807504">
    <property type="component" value="Unassembled WGS sequence"/>
</dbReference>
<evidence type="ECO:0000313" key="2">
    <source>
        <dbReference type="Proteomes" id="UP000807504"/>
    </source>
</evidence>
<reference evidence="1" key="1">
    <citation type="journal article" date="2020" name="bioRxiv">
        <title>Chromosome-level reference genome of the European wasp spider Argiope bruennichi: a resource for studies on range expansion and evolutionary adaptation.</title>
        <authorList>
            <person name="Sheffer M.M."/>
            <person name="Hoppe A."/>
            <person name="Krehenwinkel H."/>
            <person name="Uhl G."/>
            <person name="Kuss A.W."/>
            <person name="Jensen L."/>
            <person name="Jensen C."/>
            <person name="Gillespie R.G."/>
            <person name="Hoff K.J."/>
            <person name="Prost S."/>
        </authorList>
    </citation>
    <scope>NUCLEOTIDE SEQUENCE</scope>
</reference>
<sequence length="96" mass="11083">MIFLLCESADVAISFAAFCPNAHYSMSTRTSSLRASLLEAKIPGIRHTREILIAHCDRCRGSSIWNARSMHANCQWRHQDAMVFFFAVWMVVWNYQ</sequence>
<keyword evidence="2" id="KW-1185">Reference proteome</keyword>
<comment type="caution">
    <text evidence="1">The sequence shown here is derived from an EMBL/GenBank/DDBJ whole genome shotgun (WGS) entry which is preliminary data.</text>
</comment>
<organism evidence="1 2">
    <name type="scientific">Argiope bruennichi</name>
    <name type="common">Wasp spider</name>
    <name type="synonym">Aranea bruennichi</name>
    <dbReference type="NCBI Taxonomy" id="94029"/>
    <lineage>
        <taxon>Eukaryota</taxon>
        <taxon>Metazoa</taxon>
        <taxon>Ecdysozoa</taxon>
        <taxon>Arthropoda</taxon>
        <taxon>Chelicerata</taxon>
        <taxon>Arachnida</taxon>
        <taxon>Araneae</taxon>
        <taxon>Araneomorphae</taxon>
        <taxon>Entelegynae</taxon>
        <taxon>Araneoidea</taxon>
        <taxon>Araneidae</taxon>
        <taxon>Argiope</taxon>
    </lineage>
</organism>
<proteinExistence type="predicted"/>
<gene>
    <name evidence="1" type="ORF">HNY73_001118</name>
</gene>
<reference evidence="1" key="2">
    <citation type="submission" date="2020-06" db="EMBL/GenBank/DDBJ databases">
        <authorList>
            <person name="Sheffer M."/>
        </authorList>
    </citation>
    <scope>NUCLEOTIDE SEQUENCE</scope>
</reference>
<protein>
    <submittedName>
        <fullName evidence="1">Uncharacterized protein</fullName>
    </submittedName>
</protein>